<keyword evidence="2" id="KW-1185">Reference proteome</keyword>
<accession>A0A0W1AAD7</accession>
<proteinExistence type="predicted"/>
<dbReference type="OrthoDB" id="5656956at2"/>
<organism evidence="1 2">
    <name type="scientific">Legionella worsleiensis</name>
    <dbReference type="NCBI Taxonomy" id="45076"/>
    <lineage>
        <taxon>Bacteria</taxon>
        <taxon>Pseudomonadati</taxon>
        <taxon>Pseudomonadota</taxon>
        <taxon>Gammaproteobacteria</taxon>
        <taxon>Legionellales</taxon>
        <taxon>Legionellaceae</taxon>
        <taxon>Legionella</taxon>
    </lineage>
</organism>
<dbReference type="AlphaFoldDB" id="A0A0W1AAD7"/>
<comment type="caution">
    <text evidence="1">The sequence shown here is derived from an EMBL/GenBank/DDBJ whole genome shotgun (WGS) entry which is preliminary data.</text>
</comment>
<gene>
    <name evidence="1" type="ORF">Lwor_1700</name>
</gene>
<sequence>MPTWNKALRHRIQQTTLSSDLLEKVALLAASIAIDQPYSTTLPLDLGKKSLLSVLCKSLPEKEATALVSLIQSIPSDWYQYLTKREAAELYDIFFMLILAEKYRIFLKKIIPEIIVDEKKLESLVNILEKWNSPLSNLVAGLLIEGRFPGVIKAKENIQTYWEKRTHDAITFYCKAAANQFCKPIVDCILWEIKTTTTISSVQIRLSQYNLIPSPVDAPAWSSFKALRFAFPSIGSTLFFKPESISEQNITEEATPINQQSSST</sequence>
<protein>
    <submittedName>
        <fullName evidence="1">Uncharacterized protein</fullName>
    </submittedName>
</protein>
<evidence type="ECO:0000313" key="2">
    <source>
        <dbReference type="Proteomes" id="UP000054662"/>
    </source>
</evidence>
<reference evidence="1 2" key="1">
    <citation type="submission" date="2015-11" db="EMBL/GenBank/DDBJ databases">
        <title>Genomic analysis of 38 Legionella species identifies large and diverse effector repertoires.</title>
        <authorList>
            <person name="Burstein D."/>
            <person name="Amaro F."/>
            <person name="Zusman T."/>
            <person name="Lifshitz Z."/>
            <person name="Cohen O."/>
            <person name="Gilbert J.A."/>
            <person name="Pupko T."/>
            <person name="Shuman H.A."/>
            <person name="Segal G."/>
        </authorList>
    </citation>
    <scope>NUCLEOTIDE SEQUENCE [LARGE SCALE GENOMIC DNA]</scope>
    <source>
        <strain evidence="1 2">ATCC 49508</strain>
    </source>
</reference>
<dbReference type="RefSeq" id="WP_058493488.1">
    <property type="nucleotide sequence ID" value="NZ_CBCRUR010000012.1"/>
</dbReference>
<evidence type="ECO:0000313" key="1">
    <source>
        <dbReference type="EMBL" id="KTD78305.1"/>
    </source>
</evidence>
<dbReference type="PATRIC" id="fig|45076.6.peg.1843"/>
<dbReference type="Proteomes" id="UP000054662">
    <property type="component" value="Unassembled WGS sequence"/>
</dbReference>
<name>A0A0W1AAD7_9GAMM</name>
<dbReference type="EMBL" id="LNZC01000020">
    <property type="protein sequence ID" value="KTD78305.1"/>
    <property type="molecule type" value="Genomic_DNA"/>
</dbReference>